<dbReference type="Pfam" id="PF13765">
    <property type="entry name" value="PRY"/>
    <property type="match status" value="1"/>
</dbReference>
<dbReference type="InterPro" id="IPR051261">
    <property type="entry name" value="NLR"/>
</dbReference>
<dbReference type="InterPro" id="IPR001870">
    <property type="entry name" value="B30.2/SPRY"/>
</dbReference>
<sequence length="239" mass="26929">MTCKDSGVKLLSYALKSPNCHLEILRLSGSMVTEEGCWLCVFSSEFKPSHLRELDLSYNHPGDSGVKLLNDKLKDPNCSLQMLTLDHGGHFRITPGLQKYACDLALDPNTAHAQLILSEGNRTAKHVEKKQPYPDHPDRFELCEQVLCEESLTGRCYWEVKWSGTGLVGLTYKGIIRKSGADCWFGLNEKSWGMYCRDIIYTVWHNNKSTDISGPSSRTNRVGVYVDVFGRHSVLLQCL</sequence>
<dbReference type="PROSITE" id="PS50188">
    <property type="entry name" value="B302_SPRY"/>
    <property type="match status" value="1"/>
</dbReference>
<gene>
    <name evidence="4" type="primary">LOC122136624</name>
</gene>
<name>A0A9Q9W507_CYPCA</name>
<dbReference type="PANTHER" id="PTHR24106">
    <property type="entry name" value="NACHT, LRR AND CARD DOMAINS-CONTAINING"/>
    <property type="match status" value="1"/>
</dbReference>
<dbReference type="InterPro" id="IPR006574">
    <property type="entry name" value="PRY"/>
</dbReference>
<evidence type="ECO:0000313" key="4">
    <source>
        <dbReference type="RefSeq" id="XP_042576947.1"/>
    </source>
</evidence>
<dbReference type="GeneID" id="122136624"/>
<evidence type="ECO:0000259" key="3">
    <source>
        <dbReference type="PROSITE" id="PS50188"/>
    </source>
</evidence>
<dbReference type="RefSeq" id="XP_042576947.1">
    <property type="nucleotide sequence ID" value="XM_042721013.1"/>
</dbReference>
<dbReference type="KEGG" id="ccar:122136624"/>
<organism evidence="4">
    <name type="scientific">Cyprinus carpio</name>
    <name type="common">Common carp</name>
    <dbReference type="NCBI Taxonomy" id="7962"/>
    <lineage>
        <taxon>Eukaryota</taxon>
        <taxon>Metazoa</taxon>
        <taxon>Chordata</taxon>
        <taxon>Craniata</taxon>
        <taxon>Vertebrata</taxon>
        <taxon>Euteleostomi</taxon>
        <taxon>Actinopterygii</taxon>
        <taxon>Neopterygii</taxon>
        <taxon>Teleostei</taxon>
        <taxon>Ostariophysi</taxon>
        <taxon>Cypriniformes</taxon>
        <taxon>Cyprinidae</taxon>
        <taxon>Cyprininae</taxon>
        <taxon>Cyprinus</taxon>
    </lineage>
</organism>
<evidence type="ECO:0000256" key="2">
    <source>
        <dbReference type="ARBA" id="ARBA00022737"/>
    </source>
</evidence>
<dbReference type="SMART" id="SM00589">
    <property type="entry name" value="PRY"/>
    <property type="match status" value="1"/>
</dbReference>
<feature type="domain" description="B30.2/SPRY" evidence="3">
    <location>
        <begin position="84"/>
        <end position="239"/>
    </location>
</feature>
<keyword evidence="2" id="KW-0677">Repeat</keyword>
<dbReference type="Proteomes" id="UP001155660">
    <property type="component" value="Chromosome B3"/>
</dbReference>
<dbReference type="AlphaFoldDB" id="A0A9Q9W507"/>
<dbReference type="OrthoDB" id="120976at2759"/>
<reference evidence="4" key="1">
    <citation type="submission" date="2025-08" db="UniProtKB">
        <authorList>
            <consortium name="RefSeq"/>
        </authorList>
    </citation>
    <scope>IDENTIFICATION</scope>
    <source>
        <tissue evidence="4">Muscle</tissue>
    </source>
</reference>
<dbReference type="Pfam" id="PF13516">
    <property type="entry name" value="LRR_6"/>
    <property type="match status" value="1"/>
</dbReference>
<keyword evidence="1" id="KW-0433">Leucine-rich repeat</keyword>
<accession>A0A9Q9W507</accession>
<evidence type="ECO:0000256" key="1">
    <source>
        <dbReference type="ARBA" id="ARBA00022614"/>
    </source>
</evidence>
<proteinExistence type="predicted"/>
<dbReference type="InterPro" id="IPR001611">
    <property type="entry name" value="Leu-rich_rpt"/>
</dbReference>
<protein>
    <submittedName>
        <fullName evidence="4">Stonustoxin subunit beta-like</fullName>
    </submittedName>
</protein>